<gene>
    <name evidence="5" type="ORF">SAMN05444126_12723</name>
</gene>
<evidence type="ECO:0000259" key="2">
    <source>
        <dbReference type="Pfam" id="PF07905"/>
    </source>
</evidence>
<dbReference type="PANTHER" id="PTHR33744:SF1">
    <property type="entry name" value="DNA-BINDING TRANSCRIPTIONAL ACTIVATOR ADER"/>
    <property type="match status" value="1"/>
</dbReference>
<evidence type="ECO:0000313" key="5">
    <source>
        <dbReference type="EMBL" id="SES28568.1"/>
    </source>
</evidence>
<evidence type="ECO:0000256" key="1">
    <source>
        <dbReference type="ARBA" id="ARBA00006754"/>
    </source>
</evidence>
<name>A0A1H9W3X2_9BACI</name>
<dbReference type="Proteomes" id="UP000199318">
    <property type="component" value="Unassembled WGS sequence"/>
</dbReference>
<dbReference type="InterPro" id="IPR042070">
    <property type="entry name" value="PucR_C-HTH_sf"/>
</dbReference>
<dbReference type="STRING" id="1464123.SAMN05444126_12723"/>
<dbReference type="AlphaFoldDB" id="A0A1H9W3X2"/>
<accession>A0A1H9W3X2</accession>
<sequence length="543" mass="62239">MRTTMKEVLNLPVFSGARLVAGEQGVNRDVSNVYFMEVPDIYDYIDRQGILLSTLFPIADNPDLIEELIPKLVNKEMAGLAVKPARYLDDIPEILIHEAQKHEFPLIALPVDANLSELSNGILELLLDKNTTALKFRNTLHEQMMAQLAEGAGLGELIETLAGMMNRPAVLLNHRLEVLGRAQYEQTEVIKPDDFAVFFEKTCLSPQQLAKVMLKVDGESFGIDAFHYQPIHVGEECLGYLLLERQGAEETEDLRVALEQTALLMASVFQREKAVERQEQNYLDSFIRDVLNEQLSSQDEVIQKAKVFKWDLAFPMIVMNIDFFIDDPRQKREWIQAFIESGTVEQQVNRYLQTGTNSIKLIYMDDSMYVFLNVPFERRAEQRLKAMSSDLLNTIFHQCRTGIGISSTAETIERLPEAYREARQTVKITKKIEQRSFASFFKDLGVFELFDHVADQTVLAEFKERKIGAVLAYDEKKEMELFQTLEAYIACNLNSRQTAKELFVHYNTLRNRLVKLRELGVELDSGFDIMEVALACRIHMLRS</sequence>
<feature type="domain" description="PucR C-terminal helix-turn-helix" evidence="3">
    <location>
        <begin position="481"/>
        <end position="538"/>
    </location>
</feature>
<dbReference type="Pfam" id="PF07905">
    <property type="entry name" value="PucR"/>
    <property type="match status" value="1"/>
</dbReference>
<evidence type="ECO:0000313" key="6">
    <source>
        <dbReference type="Proteomes" id="UP000199318"/>
    </source>
</evidence>
<evidence type="ECO:0000259" key="4">
    <source>
        <dbReference type="Pfam" id="PF17853"/>
    </source>
</evidence>
<comment type="similarity">
    <text evidence="1">Belongs to the CdaR family.</text>
</comment>
<dbReference type="PANTHER" id="PTHR33744">
    <property type="entry name" value="CARBOHYDRATE DIACID REGULATOR"/>
    <property type="match status" value="1"/>
</dbReference>
<dbReference type="Pfam" id="PF17853">
    <property type="entry name" value="GGDEF_2"/>
    <property type="match status" value="1"/>
</dbReference>
<dbReference type="EMBL" id="FOGV01000027">
    <property type="protein sequence ID" value="SES28568.1"/>
    <property type="molecule type" value="Genomic_DNA"/>
</dbReference>
<comment type="caution">
    <text evidence="5">The sequence shown here is derived from an EMBL/GenBank/DDBJ whole genome shotgun (WGS) entry which is preliminary data.</text>
</comment>
<dbReference type="InterPro" id="IPR012914">
    <property type="entry name" value="PucR_dom"/>
</dbReference>
<dbReference type="Gene3D" id="1.10.10.2840">
    <property type="entry name" value="PucR C-terminal helix-turn-helix domain"/>
    <property type="match status" value="1"/>
</dbReference>
<protein>
    <submittedName>
        <fullName evidence="5">Purine catabolism regulatory protein</fullName>
    </submittedName>
</protein>
<keyword evidence="6" id="KW-1185">Reference proteome</keyword>
<evidence type="ECO:0000259" key="3">
    <source>
        <dbReference type="Pfam" id="PF13556"/>
    </source>
</evidence>
<reference evidence="6" key="1">
    <citation type="submission" date="2016-10" db="EMBL/GenBank/DDBJ databases">
        <authorList>
            <person name="de Groot N.N."/>
        </authorList>
    </citation>
    <scope>NUCLEOTIDE SEQUENCE [LARGE SCALE GENOMIC DNA]</scope>
    <source>
        <strain evidence="6">10nlg</strain>
    </source>
</reference>
<feature type="domain" description="Purine catabolism PurC-like" evidence="2">
    <location>
        <begin position="7"/>
        <end position="125"/>
    </location>
</feature>
<dbReference type="InterPro" id="IPR051448">
    <property type="entry name" value="CdaR-like_regulators"/>
</dbReference>
<dbReference type="InterPro" id="IPR041522">
    <property type="entry name" value="CdaR_GGDEF"/>
</dbReference>
<dbReference type="Pfam" id="PF13556">
    <property type="entry name" value="HTH_30"/>
    <property type="match status" value="1"/>
</dbReference>
<dbReference type="OrthoDB" id="142218at2"/>
<proteinExistence type="inferred from homology"/>
<organism evidence="5 6">
    <name type="scientific">Salisediminibacterium halotolerans</name>
    <dbReference type="NCBI Taxonomy" id="517425"/>
    <lineage>
        <taxon>Bacteria</taxon>
        <taxon>Bacillati</taxon>
        <taxon>Bacillota</taxon>
        <taxon>Bacilli</taxon>
        <taxon>Bacillales</taxon>
        <taxon>Bacillaceae</taxon>
        <taxon>Salisediminibacterium</taxon>
    </lineage>
</organism>
<feature type="domain" description="CdaR GGDEF-like" evidence="4">
    <location>
        <begin position="297"/>
        <end position="427"/>
    </location>
</feature>
<dbReference type="InterPro" id="IPR025736">
    <property type="entry name" value="PucR_C-HTH_dom"/>
</dbReference>
<dbReference type="RefSeq" id="WP_093074360.1">
    <property type="nucleotide sequence ID" value="NZ_FOGV01000027.1"/>
</dbReference>